<dbReference type="Proteomes" id="UP000075613">
    <property type="component" value="Unassembled WGS sequence"/>
</dbReference>
<dbReference type="InterPro" id="IPR000182">
    <property type="entry name" value="GNAT_dom"/>
</dbReference>
<comment type="caution">
    <text evidence="2">The sequence shown here is derived from an EMBL/GenBank/DDBJ whole genome shotgun (WGS) entry which is preliminary data.</text>
</comment>
<evidence type="ECO:0000313" key="2">
    <source>
        <dbReference type="EMBL" id="KXU82751.1"/>
    </source>
</evidence>
<name>A0A149PCK7_9BURK</name>
<dbReference type="CDD" id="cd04301">
    <property type="entry name" value="NAT_SF"/>
    <property type="match status" value="1"/>
</dbReference>
<protein>
    <submittedName>
        <fullName evidence="2">GCN5 family acetyltransferase</fullName>
    </submittedName>
</protein>
<dbReference type="OrthoDB" id="1188001at2"/>
<dbReference type="RefSeq" id="WP_062136751.1">
    <property type="nucleotide sequence ID" value="NZ_LRBG01000039.1"/>
</dbReference>
<gene>
    <name evidence="2" type="ORF">CI15_31925</name>
</gene>
<dbReference type="Gene3D" id="3.40.630.30">
    <property type="match status" value="1"/>
</dbReference>
<accession>A0A149PCK7</accession>
<evidence type="ECO:0000313" key="3">
    <source>
        <dbReference type="Proteomes" id="UP000075613"/>
    </source>
</evidence>
<dbReference type="PROSITE" id="PS51186">
    <property type="entry name" value="GNAT"/>
    <property type="match status" value="1"/>
</dbReference>
<dbReference type="GO" id="GO:0016747">
    <property type="term" value="F:acyltransferase activity, transferring groups other than amino-acyl groups"/>
    <property type="evidence" value="ECO:0007669"/>
    <property type="project" value="InterPro"/>
</dbReference>
<dbReference type="InterPro" id="IPR016181">
    <property type="entry name" value="Acyl_CoA_acyltransferase"/>
</dbReference>
<keyword evidence="3" id="KW-1185">Reference proteome</keyword>
<evidence type="ECO:0000259" key="1">
    <source>
        <dbReference type="PROSITE" id="PS51186"/>
    </source>
</evidence>
<sequence>MISTSIRRATAEDVQLITQIRNDAHANKVAHGDYAWGKDGDGFSERWVLNSLSRRAVYVVEHDCMPVGTFSLDLDDEAFWGPQEPIAGYVHGLSVRKGFNGRGLGSFMIDWCANQVSILNRRFVRLGCDARNTKLCAYYESLGFVRVGVKPMPELGEYVDSLFEKSVNPIRDSGC</sequence>
<dbReference type="Pfam" id="PF00583">
    <property type="entry name" value="Acetyltransf_1"/>
    <property type="match status" value="1"/>
</dbReference>
<dbReference type="STRING" id="1399968.CI15_31925"/>
<proteinExistence type="predicted"/>
<dbReference type="EMBL" id="LRBG01000039">
    <property type="protein sequence ID" value="KXU82751.1"/>
    <property type="molecule type" value="Genomic_DNA"/>
</dbReference>
<keyword evidence="2" id="KW-0808">Transferase</keyword>
<feature type="domain" description="N-acetyltransferase" evidence="1">
    <location>
        <begin position="4"/>
        <end position="165"/>
    </location>
</feature>
<dbReference type="SUPFAM" id="SSF55729">
    <property type="entry name" value="Acyl-CoA N-acyltransferases (Nat)"/>
    <property type="match status" value="1"/>
</dbReference>
<organism evidence="2 3">
    <name type="scientific">Paraburkholderia monticola</name>
    <dbReference type="NCBI Taxonomy" id="1399968"/>
    <lineage>
        <taxon>Bacteria</taxon>
        <taxon>Pseudomonadati</taxon>
        <taxon>Pseudomonadota</taxon>
        <taxon>Betaproteobacteria</taxon>
        <taxon>Burkholderiales</taxon>
        <taxon>Burkholderiaceae</taxon>
        <taxon>Paraburkholderia</taxon>
    </lineage>
</organism>
<dbReference type="AlphaFoldDB" id="A0A149PCK7"/>
<reference evidence="2 3" key="1">
    <citation type="journal article" date="2015" name="Int. J. Syst. Evol. Microbiol.">
        <title>Burkholderia monticola sp. nov., isolated from mountain soil.</title>
        <authorList>
            <person name="Baek I."/>
            <person name="Seo B."/>
            <person name="Lee I."/>
            <person name="Yi H."/>
            <person name="Chun J."/>
        </authorList>
    </citation>
    <scope>NUCLEOTIDE SEQUENCE [LARGE SCALE GENOMIC DNA]</scope>
    <source>
        <strain evidence="2 3">JC2948</strain>
    </source>
</reference>